<evidence type="ECO:0000256" key="3">
    <source>
        <dbReference type="ARBA" id="ARBA00022490"/>
    </source>
</evidence>
<dbReference type="EMBL" id="BAAAHD010000094">
    <property type="protein sequence ID" value="GAA0599457.1"/>
    <property type="molecule type" value="Genomic_DNA"/>
</dbReference>
<dbReference type="AlphaFoldDB" id="A0A7W7N1P7"/>
<dbReference type="GO" id="GO:0005524">
    <property type="term" value="F:ATP binding"/>
    <property type="evidence" value="ECO:0007669"/>
    <property type="project" value="UniProtKB-UniRule"/>
</dbReference>
<evidence type="ECO:0000256" key="6">
    <source>
        <dbReference type="ARBA" id="ARBA00022840"/>
    </source>
</evidence>
<keyword evidence="4 7" id="KW-0436">Ligase</keyword>
<keyword evidence="14" id="KW-1185">Reference proteome</keyword>
<evidence type="ECO:0000256" key="7">
    <source>
        <dbReference type="HAMAP-Rule" id="MF_00639"/>
    </source>
</evidence>
<dbReference type="Proteomes" id="UP001501427">
    <property type="component" value="Unassembled WGS sequence"/>
</dbReference>
<dbReference type="EC" id="6.3.2.9" evidence="7 8"/>
<keyword evidence="6 7" id="KW-0067">ATP-binding</keyword>
<evidence type="ECO:0000313" key="12">
    <source>
        <dbReference type="EMBL" id="MBB4778177.1"/>
    </source>
</evidence>
<reference evidence="14" key="2">
    <citation type="journal article" date="2019" name="Int. J. Syst. Evol. Microbiol.">
        <title>The Global Catalogue of Microorganisms (GCM) 10K type strain sequencing project: providing services to taxonomists for standard genome sequencing and annotation.</title>
        <authorList>
            <consortium name="The Broad Institute Genomics Platform"/>
            <consortium name="The Broad Institute Genome Sequencing Center for Infectious Disease"/>
            <person name="Wu L."/>
            <person name="Ma J."/>
        </authorList>
    </citation>
    <scope>NUCLEOTIDE SEQUENCE [LARGE SCALE GENOMIC DNA]</scope>
    <source>
        <strain evidence="14">JCM 10667</strain>
    </source>
</reference>
<feature type="domain" description="Mur ligase central" evidence="10">
    <location>
        <begin position="92"/>
        <end position="260"/>
    </location>
</feature>
<dbReference type="PANTHER" id="PTHR43692">
    <property type="entry name" value="UDP-N-ACETYLMURAMOYLALANINE--D-GLUTAMATE LIGASE"/>
    <property type="match status" value="1"/>
</dbReference>
<feature type="binding site" evidence="7">
    <location>
        <begin position="94"/>
        <end position="100"/>
    </location>
    <ligand>
        <name>ATP</name>
        <dbReference type="ChEBI" id="CHEBI:30616"/>
    </ligand>
</feature>
<dbReference type="GO" id="GO:0005737">
    <property type="term" value="C:cytoplasm"/>
    <property type="evidence" value="ECO:0007669"/>
    <property type="project" value="UniProtKB-SubCell"/>
</dbReference>
<dbReference type="InterPro" id="IPR005762">
    <property type="entry name" value="MurD"/>
</dbReference>
<dbReference type="Gene3D" id="3.40.1190.10">
    <property type="entry name" value="Mur-like, catalytic domain"/>
    <property type="match status" value="1"/>
</dbReference>
<accession>A0A7W7N1P7</accession>
<comment type="similarity">
    <text evidence="7">Belongs to the MurCDEF family.</text>
</comment>
<comment type="caution">
    <text evidence="12">The sequence shown here is derived from an EMBL/GenBank/DDBJ whole genome shotgun (WGS) entry which is preliminary data.</text>
</comment>
<reference evidence="11" key="1">
    <citation type="journal article" date="2014" name="Int. J. Syst. Evol. Microbiol.">
        <title>Complete genome of a new Firmicutes species belonging to the dominant human colonic microbiota ('Ruminococcus bicirculans') reveals two chromosomes and a selective capacity to utilize plant glucans.</title>
        <authorList>
            <consortium name="NISC Comparative Sequencing Program"/>
            <person name="Wegmann U."/>
            <person name="Louis P."/>
            <person name="Goesmann A."/>
            <person name="Henrissat B."/>
            <person name="Duncan S.H."/>
            <person name="Flint H.J."/>
        </authorList>
    </citation>
    <scope>NUCLEOTIDE SEQUENCE</scope>
    <source>
        <strain evidence="11">JCM 10667</strain>
    </source>
</reference>
<evidence type="ECO:0000256" key="5">
    <source>
        <dbReference type="ARBA" id="ARBA00022741"/>
    </source>
</evidence>
<keyword evidence="7 8" id="KW-0132">Cell division</keyword>
<comment type="subcellular location">
    <subcellularLocation>
        <location evidence="1 7 8">Cytoplasm</location>
    </subcellularLocation>
</comment>
<evidence type="ECO:0000259" key="9">
    <source>
        <dbReference type="Pfam" id="PF02875"/>
    </source>
</evidence>
<dbReference type="Gene3D" id="3.40.50.720">
    <property type="entry name" value="NAD(P)-binding Rossmann-like Domain"/>
    <property type="match status" value="1"/>
</dbReference>
<evidence type="ECO:0000256" key="4">
    <source>
        <dbReference type="ARBA" id="ARBA00022598"/>
    </source>
</evidence>
<dbReference type="Pfam" id="PF02875">
    <property type="entry name" value="Mur_ligase_C"/>
    <property type="match status" value="1"/>
</dbReference>
<dbReference type="GO" id="GO:0008764">
    <property type="term" value="F:UDP-N-acetylmuramoylalanine-D-glutamate ligase activity"/>
    <property type="evidence" value="ECO:0007669"/>
    <property type="project" value="UniProtKB-UniRule"/>
</dbReference>
<keyword evidence="7 8" id="KW-0133">Cell shape</keyword>
<dbReference type="GO" id="GO:0008360">
    <property type="term" value="P:regulation of cell shape"/>
    <property type="evidence" value="ECO:0007669"/>
    <property type="project" value="UniProtKB-KW"/>
</dbReference>
<dbReference type="InterPro" id="IPR004101">
    <property type="entry name" value="Mur_ligase_C"/>
</dbReference>
<dbReference type="SUPFAM" id="SSF53623">
    <property type="entry name" value="MurD-like peptide ligases, catalytic domain"/>
    <property type="match status" value="1"/>
</dbReference>
<organism evidence="12 13">
    <name type="scientific">Actinomadura livida</name>
    <dbReference type="NCBI Taxonomy" id="79909"/>
    <lineage>
        <taxon>Bacteria</taxon>
        <taxon>Bacillati</taxon>
        <taxon>Actinomycetota</taxon>
        <taxon>Actinomycetes</taxon>
        <taxon>Streptosporangiales</taxon>
        <taxon>Thermomonosporaceae</taxon>
        <taxon>Actinomadura</taxon>
    </lineage>
</organism>
<evidence type="ECO:0000313" key="13">
    <source>
        <dbReference type="Proteomes" id="UP000549343"/>
    </source>
</evidence>
<evidence type="ECO:0000256" key="1">
    <source>
        <dbReference type="ARBA" id="ARBA00004496"/>
    </source>
</evidence>
<comment type="pathway">
    <text evidence="2 7 8">Cell wall biogenesis; peptidoglycan biosynthesis.</text>
</comment>
<dbReference type="GO" id="GO:0071555">
    <property type="term" value="P:cell wall organization"/>
    <property type="evidence" value="ECO:0007669"/>
    <property type="project" value="UniProtKB-KW"/>
</dbReference>
<dbReference type="InterPro" id="IPR013221">
    <property type="entry name" value="Mur_ligase_cen"/>
</dbReference>
<dbReference type="GO" id="GO:0051301">
    <property type="term" value="P:cell division"/>
    <property type="evidence" value="ECO:0007669"/>
    <property type="project" value="UniProtKB-KW"/>
</dbReference>
<name>A0A7W7N1P7_9ACTN</name>
<dbReference type="Pfam" id="PF08245">
    <property type="entry name" value="Mur_ligase_M"/>
    <property type="match status" value="1"/>
</dbReference>
<evidence type="ECO:0000256" key="8">
    <source>
        <dbReference type="RuleBase" id="RU003664"/>
    </source>
</evidence>
<feature type="domain" description="Mur ligase C-terminal" evidence="9">
    <location>
        <begin position="284"/>
        <end position="400"/>
    </location>
</feature>
<dbReference type="UniPathway" id="UPA00219"/>
<dbReference type="Proteomes" id="UP000549343">
    <property type="component" value="Unassembled WGS sequence"/>
</dbReference>
<evidence type="ECO:0000259" key="10">
    <source>
        <dbReference type="Pfam" id="PF08245"/>
    </source>
</evidence>
<dbReference type="InterPro" id="IPR036565">
    <property type="entry name" value="Mur-like_cat_sf"/>
</dbReference>
<dbReference type="EMBL" id="JACHMV010000001">
    <property type="protein sequence ID" value="MBB4778177.1"/>
    <property type="molecule type" value="Genomic_DNA"/>
</dbReference>
<gene>
    <name evidence="7 11" type="primary">murD</name>
    <name evidence="12" type="ORF">F4557_006595</name>
    <name evidence="11" type="ORF">GCM10009546_71830</name>
</gene>
<dbReference type="PANTHER" id="PTHR43692:SF1">
    <property type="entry name" value="UDP-N-ACETYLMURAMOYLALANINE--D-GLUTAMATE LIGASE"/>
    <property type="match status" value="1"/>
</dbReference>
<protein>
    <recommendedName>
        <fullName evidence="7 8">UDP-N-acetylmuramoylalanine--D-glutamate ligase</fullName>
        <ecNumber evidence="7 8">6.3.2.9</ecNumber>
    </recommendedName>
    <alternativeName>
        <fullName evidence="7">D-glutamic acid-adding enzyme</fullName>
    </alternativeName>
    <alternativeName>
        <fullName evidence="7">UDP-N-acetylmuramoyl-L-alanyl-D-glutamate synthetase</fullName>
    </alternativeName>
</protein>
<keyword evidence="5 7" id="KW-0547">Nucleotide-binding</keyword>
<dbReference type="RefSeq" id="WP_184889094.1">
    <property type="nucleotide sequence ID" value="NZ_BAAAHD010000094.1"/>
</dbReference>
<comment type="function">
    <text evidence="7 8">Cell wall formation. Catalyzes the addition of glutamate to the nucleotide precursor UDP-N-acetylmuramoyl-L-alanine (UMA).</text>
</comment>
<sequence length="430" mass="44494">MRIAVVGYGVEGRAAVEYWRPRGDIVVHDRKDVELPPDVEGRTGADYLRGLDEADLIVRAPGVHPSALPSGPQVTSVIGEFLAECPVPVIGVTGTQGKGTTCTAIAAILGASGRRVFLGGNIGVPPLQFLPELADGDVVVLELSNMQLIDLKRSPRIAVVLPVTPDHLNWHPDIEEYYAAKTSIAAYQGPGDTVFFAAGNPVAERVAAAGAGRKVPFGVPEGVHAADGAIHDGTTRLLDLADSPLLGAHNVANLTAAVAATFDLLGRDTALLREGVRAIKPLPHRLEPAGESGGVAYVNDSLSTTPETARAAMAAFPGPKVMIFGGSSKGLAFEALAEAVAKENIRGIVIIGEVGPRIAAALDEAGITGHTVADGPMTEVVAKAAAMARPGDTVLLSPACASFGDFRDYADRGNQFKAAVQELIGQEPTG</sequence>
<dbReference type="NCBIfam" id="TIGR01087">
    <property type="entry name" value="murD"/>
    <property type="match status" value="1"/>
</dbReference>
<evidence type="ECO:0000313" key="11">
    <source>
        <dbReference type="EMBL" id="GAA0599457.1"/>
    </source>
</evidence>
<reference evidence="11" key="4">
    <citation type="submission" date="2023-12" db="EMBL/GenBank/DDBJ databases">
        <authorList>
            <person name="Sun Q."/>
            <person name="Inoue M."/>
        </authorList>
    </citation>
    <scope>NUCLEOTIDE SEQUENCE</scope>
    <source>
        <strain evidence="11">JCM 10667</strain>
    </source>
</reference>
<dbReference type="InterPro" id="IPR036615">
    <property type="entry name" value="Mur_ligase_C_dom_sf"/>
</dbReference>
<keyword evidence="7 8" id="KW-0961">Cell wall biogenesis/degradation</keyword>
<keyword evidence="7 8" id="KW-0131">Cell cycle</keyword>
<comment type="catalytic activity">
    <reaction evidence="7 8">
        <text>UDP-N-acetyl-alpha-D-muramoyl-L-alanine + D-glutamate + ATP = UDP-N-acetyl-alpha-D-muramoyl-L-alanyl-D-glutamate + ADP + phosphate + H(+)</text>
        <dbReference type="Rhea" id="RHEA:16429"/>
        <dbReference type="ChEBI" id="CHEBI:15378"/>
        <dbReference type="ChEBI" id="CHEBI:29986"/>
        <dbReference type="ChEBI" id="CHEBI:30616"/>
        <dbReference type="ChEBI" id="CHEBI:43474"/>
        <dbReference type="ChEBI" id="CHEBI:83898"/>
        <dbReference type="ChEBI" id="CHEBI:83900"/>
        <dbReference type="ChEBI" id="CHEBI:456216"/>
        <dbReference type="EC" id="6.3.2.9"/>
    </reaction>
</comment>
<dbReference type="GO" id="GO:0009252">
    <property type="term" value="P:peptidoglycan biosynthetic process"/>
    <property type="evidence" value="ECO:0007669"/>
    <property type="project" value="UniProtKB-UniRule"/>
</dbReference>
<evidence type="ECO:0000256" key="2">
    <source>
        <dbReference type="ARBA" id="ARBA00004752"/>
    </source>
</evidence>
<dbReference type="Gene3D" id="3.90.190.20">
    <property type="entry name" value="Mur ligase, C-terminal domain"/>
    <property type="match status" value="1"/>
</dbReference>
<proteinExistence type="inferred from homology"/>
<dbReference type="SUPFAM" id="SSF53244">
    <property type="entry name" value="MurD-like peptide ligases, peptide-binding domain"/>
    <property type="match status" value="1"/>
</dbReference>
<reference evidence="12 13" key="3">
    <citation type="submission" date="2020-08" db="EMBL/GenBank/DDBJ databases">
        <title>Sequencing the genomes of 1000 actinobacteria strains.</title>
        <authorList>
            <person name="Klenk H.-P."/>
        </authorList>
    </citation>
    <scope>NUCLEOTIDE SEQUENCE [LARGE SCALE GENOMIC DNA]</scope>
    <source>
        <strain evidence="12 13">DSM 44772</strain>
    </source>
</reference>
<dbReference type="HAMAP" id="MF_00639">
    <property type="entry name" value="MurD"/>
    <property type="match status" value="1"/>
</dbReference>
<evidence type="ECO:0000313" key="14">
    <source>
        <dbReference type="Proteomes" id="UP001501427"/>
    </source>
</evidence>
<keyword evidence="7 8" id="KW-0573">Peptidoglycan synthesis</keyword>
<keyword evidence="3 7" id="KW-0963">Cytoplasm</keyword>